<dbReference type="InterPro" id="IPR036380">
    <property type="entry name" value="Isochorismatase-like_sf"/>
</dbReference>
<dbReference type="Gene3D" id="3.40.50.850">
    <property type="entry name" value="Isochorismatase-like"/>
    <property type="match status" value="1"/>
</dbReference>
<sequence>MISNENLQPHTLLEMAGKGTWLRPDTGVAVLIIDAQGEYLDGGLPLPGIENSLKEIKSLRDFAASQNWPVIHIRHIGQPGGLFDVAGRGGAFLDVAKPREGEAVIDKRLPNSFAGTELDKVLKEKEITTLIVAGFMTHMCVSATARSALDHGYSSAVIASACATRPLPVHDGGAISAEDLHRAALAGLGDRFAHILPSVSSL</sequence>
<evidence type="ECO:0000256" key="1">
    <source>
        <dbReference type="ARBA" id="ARBA00022801"/>
    </source>
</evidence>
<protein>
    <submittedName>
        <fullName evidence="3">Isochorismatase family protein</fullName>
    </submittedName>
</protein>
<accession>A0A7X3LWL5</accession>
<keyword evidence="4" id="KW-1185">Reference proteome</keyword>
<dbReference type="CDD" id="cd01014">
    <property type="entry name" value="nicotinamidase_related"/>
    <property type="match status" value="1"/>
</dbReference>
<evidence type="ECO:0000259" key="2">
    <source>
        <dbReference type="Pfam" id="PF00857"/>
    </source>
</evidence>
<evidence type="ECO:0000313" key="4">
    <source>
        <dbReference type="Proteomes" id="UP000433101"/>
    </source>
</evidence>
<feature type="domain" description="Isochorismatase-like" evidence="2">
    <location>
        <begin position="29"/>
        <end position="196"/>
    </location>
</feature>
<dbReference type="PANTHER" id="PTHR43540:SF15">
    <property type="entry name" value="BLR5631 PROTEIN"/>
    <property type="match status" value="1"/>
</dbReference>
<dbReference type="Proteomes" id="UP000433101">
    <property type="component" value="Unassembled WGS sequence"/>
</dbReference>
<proteinExistence type="predicted"/>
<comment type="caution">
    <text evidence="3">The sequence shown here is derived from an EMBL/GenBank/DDBJ whole genome shotgun (WGS) entry which is preliminary data.</text>
</comment>
<keyword evidence="1" id="KW-0378">Hydrolase</keyword>
<dbReference type="PANTHER" id="PTHR43540">
    <property type="entry name" value="PEROXYUREIDOACRYLATE/UREIDOACRYLATE AMIDOHYDROLASE-RELATED"/>
    <property type="match status" value="1"/>
</dbReference>
<dbReference type="EMBL" id="WUMV01000007">
    <property type="protein sequence ID" value="MXN66393.1"/>
    <property type="molecule type" value="Genomic_DNA"/>
</dbReference>
<reference evidence="3 4" key="1">
    <citation type="submission" date="2019-12" db="EMBL/GenBank/DDBJ databases">
        <authorList>
            <person name="Li M."/>
        </authorList>
    </citation>
    <scope>NUCLEOTIDE SEQUENCE [LARGE SCALE GENOMIC DNA]</scope>
    <source>
        <strain evidence="3 4">GBMRC 2046</strain>
    </source>
</reference>
<organism evidence="3 4">
    <name type="scientific">Stappia sediminis</name>
    <dbReference type="NCBI Taxonomy" id="2692190"/>
    <lineage>
        <taxon>Bacteria</taxon>
        <taxon>Pseudomonadati</taxon>
        <taxon>Pseudomonadota</taxon>
        <taxon>Alphaproteobacteria</taxon>
        <taxon>Hyphomicrobiales</taxon>
        <taxon>Stappiaceae</taxon>
        <taxon>Stappia</taxon>
    </lineage>
</organism>
<dbReference type="AlphaFoldDB" id="A0A7X3LWL5"/>
<dbReference type="GO" id="GO:0016787">
    <property type="term" value="F:hydrolase activity"/>
    <property type="evidence" value="ECO:0007669"/>
    <property type="project" value="UniProtKB-KW"/>
</dbReference>
<dbReference type="InterPro" id="IPR000868">
    <property type="entry name" value="Isochorismatase-like_dom"/>
</dbReference>
<dbReference type="InterPro" id="IPR050272">
    <property type="entry name" value="Isochorismatase-like_hydrls"/>
</dbReference>
<dbReference type="RefSeq" id="WP_160776623.1">
    <property type="nucleotide sequence ID" value="NZ_WUMV01000007.1"/>
</dbReference>
<evidence type="ECO:0000313" key="3">
    <source>
        <dbReference type="EMBL" id="MXN66393.1"/>
    </source>
</evidence>
<dbReference type="SUPFAM" id="SSF52499">
    <property type="entry name" value="Isochorismatase-like hydrolases"/>
    <property type="match status" value="1"/>
</dbReference>
<dbReference type="Pfam" id="PF00857">
    <property type="entry name" value="Isochorismatase"/>
    <property type="match status" value="1"/>
</dbReference>
<gene>
    <name evidence="3" type="ORF">GR183_15875</name>
</gene>
<name>A0A7X3LWL5_9HYPH</name>